<feature type="compositionally biased region" description="Low complexity" evidence="7">
    <location>
        <begin position="495"/>
        <end position="516"/>
    </location>
</feature>
<dbReference type="GO" id="GO:0016020">
    <property type="term" value="C:membrane"/>
    <property type="evidence" value="ECO:0007669"/>
    <property type="project" value="UniProtKB-SubCell"/>
</dbReference>
<dbReference type="CTD" id="40271"/>
<accession>A0A6P8ZZG9</accession>
<evidence type="ECO:0000313" key="11">
    <source>
        <dbReference type="RefSeq" id="XP_034250484.1"/>
    </source>
</evidence>
<feature type="transmembrane region" description="Helical" evidence="8">
    <location>
        <begin position="275"/>
        <end position="294"/>
    </location>
</feature>
<protein>
    <submittedName>
        <fullName evidence="11">Zinc transporter 1 isoform X1</fullName>
    </submittedName>
</protein>
<feature type="region of interest" description="Disordered" evidence="7">
    <location>
        <begin position="115"/>
        <end position="134"/>
    </location>
</feature>
<dbReference type="NCBIfam" id="TIGR01297">
    <property type="entry name" value="CDF"/>
    <property type="match status" value="1"/>
</dbReference>
<evidence type="ECO:0000256" key="5">
    <source>
        <dbReference type="ARBA" id="ARBA00022989"/>
    </source>
</evidence>
<dbReference type="RefSeq" id="XP_034250484.1">
    <property type="nucleotide sequence ID" value="XM_034394593.1"/>
</dbReference>
<evidence type="ECO:0000256" key="3">
    <source>
        <dbReference type="ARBA" id="ARBA00022692"/>
    </source>
</evidence>
<comment type="subcellular location">
    <subcellularLocation>
        <location evidence="1">Membrane</location>
        <topology evidence="1">Multi-pass membrane protein</topology>
    </subcellularLocation>
</comment>
<feature type="transmembrane region" description="Helical" evidence="8">
    <location>
        <begin position="53"/>
        <end position="74"/>
    </location>
</feature>
<dbReference type="GeneID" id="117650940"/>
<feature type="transmembrane region" description="Helical" evidence="8">
    <location>
        <begin position="306"/>
        <end position="323"/>
    </location>
</feature>
<dbReference type="Gene3D" id="1.20.1510.10">
    <property type="entry name" value="Cation efflux protein transmembrane domain"/>
    <property type="match status" value="1"/>
</dbReference>
<dbReference type="SUPFAM" id="SSF161111">
    <property type="entry name" value="Cation efflux protein transmembrane domain-like"/>
    <property type="match status" value="1"/>
</dbReference>
<feature type="compositionally biased region" description="Basic and acidic residues" evidence="7">
    <location>
        <begin position="517"/>
        <end position="531"/>
    </location>
</feature>
<feature type="transmembrane region" description="Helical" evidence="8">
    <location>
        <begin position="80"/>
        <end position="104"/>
    </location>
</feature>
<feature type="transmembrane region" description="Helical" evidence="8">
    <location>
        <begin position="195"/>
        <end position="215"/>
    </location>
</feature>
<comment type="similarity">
    <text evidence="2">Belongs to the cation diffusion facilitator (CDF) transporter (TC 2.A.4) family. SLC30A subfamily.</text>
</comment>
<dbReference type="PANTHER" id="PTHR45820">
    <property type="entry name" value="FI23527P1"/>
    <property type="match status" value="1"/>
</dbReference>
<dbReference type="Pfam" id="PF01545">
    <property type="entry name" value="Cation_efflux"/>
    <property type="match status" value="1"/>
</dbReference>
<evidence type="ECO:0000256" key="2">
    <source>
        <dbReference type="ARBA" id="ARBA00008873"/>
    </source>
</evidence>
<evidence type="ECO:0000256" key="6">
    <source>
        <dbReference type="ARBA" id="ARBA00023136"/>
    </source>
</evidence>
<dbReference type="InterPro" id="IPR002524">
    <property type="entry name" value="Cation_efflux"/>
</dbReference>
<dbReference type="GO" id="GO:0010312">
    <property type="term" value="P:detoxification of zinc ion"/>
    <property type="evidence" value="ECO:0007669"/>
    <property type="project" value="TreeGrafter"/>
</dbReference>
<dbReference type="InterPro" id="IPR058533">
    <property type="entry name" value="Cation_efflux_TM"/>
</dbReference>
<feature type="region of interest" description="Disordered" evidence="7">
    <location>
        <begin position="495"/>
        <end position="531"/>
    </location>
</feature>
<dbReference type="GO" id="GO:0005385">
    <property type="term" value="F:zinc ion transmembrane transporter activity"/>
    <property type="evidence" value="ECO:0007669"/>
    <property type="project" value="TreeGrafter"/>
</dbReference>
<dbReference type="InParanoid" id="A0A6P8ZZG9"/>
<keyword evidence="10" id="KW-1185">Reference proteome</keyword>
<dbReference type="KEGG" id="tpal:117650940"/>
<dbReference type="OrthoDB" id="29444at2759"/>
<keyword evidence="6 8" id="KW-0472">Membrane</keyword>
<evidence type="ECO:0000313" key="10">
    <source>
        <dbReference type="Proteomes" id="UP000515158"/>
    </source>
</evidence>
<gene>
    <name evidence="11" type="primary">LOC117650940</name>
</gene>
<evidence type="ECO:0000259" key="9">
    <source>
        <dbReference type="Pfam" id="PF01545"/>
    </source>
</evidence>
<name>A0A6P8ZZG9_THRPL</name>
<dbReference type="InterPro" id="IPR027469">
    <property type="entry name" value="Cation_efflux_TMD_sf"/>
</dbReference>
<evidence type="ECO:0000256" key="1">
    <source>
        <dbReference type="ARBA" id="ARBA00004141"/>
    </source>
</evidence>
<evidence type="ECO:0000256" key="8">
    <source>
        <dbReference type="SAM" id="Phobius"/>
    </source>
</evidence>
<dbReference type="FunCoup" id="A0A6P8ZZG9">
    <property type="interactions" value="34"/>
</dbReference>
<organism evidence="11">
    <name type="scientific">Thrips palmi</name>
    <name type="common">Melon thrips</name>
    <dbReference type="NCBI Taxonomy" id="161013"/>
    <lineage>
        <taxon>Eukaryota</taxon>
        <taxon>Metazoa</taxon>
        <taxon>Ecdysozoa</taxon>
        <taxon>Arthropoda</taxon>
        <taxon>Hexapoda</taxon>
        <taxon>Insecta</taxon>
        <taxon>Pterygota</taxon>
        <taxon>Neoptera</taxon>
        <taxon>Paraneoptera</taxon>
        <taxon>Thysanoptera</taxon>
        <taxon>Terebrantia</taxon>
        <taxon>Thripoidea</taxon>
        <taxon>Thripidae</taxon>
        <taxon>Thrips</taxon>
    </lineage>
</organism>
<dbReference type="PANTHER" id="PTHR45820:SF9">
    <property type="entry name" value="FI23527P1"/>
    <property type="match status" value="1"/>
</dbReference>
<feature type="domain" description="Cation efflux protein transmembrane" evidence="9">
    <location>
        <begin position="147"/>
        <end position="331"/>
    </location>
</feature>
<feature type="transmembrane region" description="Helical" evidence="8">
    <location>
        <begin position="155"/>
        <end position="175"/>
    </location>
</feature>
<keyword evidence="4" id="KW-0862">Zinc</keyword>
<dbReference type="GO" id="GO:0006882">
    <property type="term" value="P:intracellular zinc ion homeostasis"/>
    <property type="evidence" value="ECO:0007669"/>
    <property type="project" value="TreeGrafter"/>
</dbReference>
<dbReference type="AlphaFoldDB" id="A0A6P8ZZG9"/>
<reference evidence="11" key="1">
    <citation type="submission" date="2025-08" db="UniProtKB">
        <authorList>
            <consortium name="RefSeq"/>
        </authorList>
    </citation>
    <scope>IDENTIFICATION</scope>
    <source>
        <tissue evidence="11">Total insect</tissue>
    </source>
</reference>
<evidence type="ECO:0000256" key="4">
    <source>
        <dbReference type="ARBA" id="ARBA00022833"/>
    </source>
</evidence>
<evidence type="ECO:0000256" key="7">
    <source>
        <dbReference type="SAM" id="MobiDB-lite"/>
    </source>
</evidence>
<dbReference type="Proteomes" id="UP000515158">
    <property type="component" value="Unplaced"/>
</dbReference>
<sequence length="531" mass="57862">MRAAVQCSARRSSTLLQCSSAPAANFLSHSPPARRAQRGCGSSRRKNMVSVSAAMPLYVMLSLTAALFMVQLALSHVTHALTLLVDSYHMLCNLIALSGCIITIKKGIGGGSPPIRRARDNSAEDVSTENSMLRDGARPSAADRRLRNTFGWARIDVLVSLIGSVFLASLCFSLVVEAVQTLLHIDHHDEMHEPLYVAGAGVASLAVNALCYILLGGYTFHQGSFFHVTETGDVMLEPAVTQDSVKLGERRLSSQRRLPARSGRQPRQRQGCREMLRDTVGCVMVIIASLTVFFTDKSVAKYADPLMSIVSAILLLWLSYPYMKEAGLILLQTIPEHINIDELRSDFQQAFPGTASIHDLHVWRLNQSKVFCTAHVRFRHPRDYLRVNQDVSSFFLKYGVTQVTVQPEFLSEVQGADSQACLMRCPGESCLRAHCCAPSAHDAHHKHYVRVASDLSLPEQVPAAVPAAPPAAVVPARAADKVQVVVEVNAAPVQETSFSAEAEATAATAPSTPTPAQREEASEQEDKSKQD</sequence>
<keyword evidence="3 8" id="KW-0812">Transmembrane</keyword>
<proteinExistence type="inferred from homology"/>
<keyword evidence="5 8" id="KW-1133">Transmembrane helix</keyword>